<keyword evidence="4" id="KW-1185">Reference proteome</keyword>
<dbReference type="Proteomes" id="UP000198878">
    <property type="component" value="Unassembled WGS sequence"/>
</dbReference>
<sequence length="373" mass="39402">MTRPTARGTGLAVTSVALLATGLAGGWPLPRALGAAGLLAVLGALLTGARRVRVSVSREVYPDRVGRGRPAFAQLRVRNAGSRRQSPFTAGDRVGAGTREVRVRALPPGTESVQHYELPTEVRGRHQVGPLTLERRDPLGLGRARLTTGDTATLWVHPQVRPVRLPVGGHPRHHHEGVTTELSPRGSHDLRDVREYVPGDEVRHLHWRATARTGRLMVRDFVDPEQPRFTVVLDTRCPPGPLFEEAVDVAASLLAAAAAAGQRCRLVTSGGVDVATPSGPQAVRRLLDELCVLTAGAPPDAPLLPESGERGGILTVVATGAPDLAPVAAVRLRYASTVAVVLGSSAPPAGAIRVLLAPDAVTALRRWTEVVAS</sequence>
<dbReference type="OrthoDB" id="9812729at2"/>
<dbReference type="PANTHER" id="PTHR34351">
    <property type="entry name" value="SLR1927 PROTEIN-RELATED"/>
    <property type="match status" value="1"/>
</dbReference>
<evidence type="ECO:0000256" key="1">
    <source>
        <dbReference type="SAM" id="MobiDB-lite"/>
    </source>
</evidence>
<dbReference type="PANTHER" id="PTHR34351:SF1">
    <property type="entry name" value="SLR1927 PROTEIN"/>
    <property type="match status" value="1"/>
</dbReference>
<feature type="domain" description="DUF58" evidence="2">
    <location>
        <begin position="192"/>
        <end position="295"/>
    </location>
</feature>
<evidence type="ECO:0000259" key="2">
    <source>
        <dbReference type="Pfam" id="PF01882"/>
    </source>
</evidence>
<dbReference type="Pfam" id="PF01882">
    <property type="entry name" value="DUF58"/>
    <property type="match status" value="1"/>
</dbReference>
<feature type="region of interest" description="Disordered" evidence="1">
    <location>
        <begin position="165"/>
        <end position="186"/>
    </location>
</feature>
<reference evidence="4" key="1">
    <citation type="submission" date="2016-10" db="EMBL/GenBank/DDBJ databases">
        <authorList>
            <person name="Varghese N."/>
            <person name="Submissions S."/>
        </authorList>
    </citation>
    <scope>NUCLEOTIDE SEQUENCE [LARGE SCALE GENOMIC DNA]</scope>
    <source>
        <strain evidence="4">DSM 44654</strain>
    </source>
</reference>
<dbReference type="EMBL" id="FNUJ01000014">
    <property type="protein sequence ID" value="SEF37635.1"/>
    <property type="molecule type" value="Genomic_DNA"/>
</dbReference>
<dbReference type="AlphaFoldDB" id="A0A1H5RGY3"/>
<accession>A0A1H5RGY3</accession>
<dbReference type="STRING" id="218821.SAMN05421837_114196"/>
<name>A0A1H5RGY3_9PSEU</name>
<proteinExistence type="predicted"/>
<organism evidence="3 4">
    <name type="scientific">Amycolatopsis pretoriensis</name>
    <dbReference type="NCBI Taxonomy" id="218821"/>
    <lineage>
        <taxon>Bacteria</taxon>
        <taxon>Bacillati</taxon>
        <taxon>Actinomycetota</taxon>
        <taxon>Actinomycetes</taxon>
        <taxon>Pseudonocardiales</taxon>
        <taxon>Pseudonocardiaceae</taxon>
        <taxon>Amycolatopsis</taxon>
    </lineage>
</organism>
<evidence type="ECO:0000313" key="4">
    <source>
        <dbReference type="Proteomes" id="UP000198878"/>
    </source>
</evidence>
<dbReference type="InterPro" id="IPR002881">
    <property type="entry name" value="DUF58"/>
</dbReference>
<dbReference type="RefSeq" id="WP_086673358.1">
    <property type="nucleotide sequence ID" value="NZ_FNUJ01000014.1"/>
</dbReference>
<gene>
    <name evidence="3" type="ORF">SAMN05421837_114196</name>
</gene>
<protein>
    <submittedName>
        <fullName evidence="3">Uncharacterized conserved protein, DUF58 family, contains vWF domain</fullName>
    </submittedName>
</protein>
<evidence type="ECO:0000313" key="3">
    <source>
        <dbReference type="EMBL" id="SEF37635.1"/>
    </source>
</evidence>